<evidence type="ECO:0000313" key="13">
    <source>
        <dbReference type="Proteomes" id="UP000019241"/>
    </source>
</evidence>
<dbReference type="PANTHER" id="PTHR43128">
    <property type="entry name" value="L-2-HYDROXYCARBOXYLATE DEHYDROGENASE (NAD(P)(+))"/>
    <property type="match status" value="1"/>
</dbReference>
<gene>
    <name evidence="7 12" type="primary">ldh</name>
    <name evidence="12" type="ORF">MCOL2_16537</name>
</gene>
<dbReference type="GO" id="GO:0006089">
    <property type="term" value="P:lactate metabolic process"/>
    <property type="evidence" value="ECO:0007669"/>
    <property type="project" value="TreeGrafter"/>
</dbReference>
<dbReference type="Gene3D" id="3.40.50.720">
    <property type="entry name" value="NAD(P)-binding Rossmann-like Domain"/>
    <property type="match status" value="1"/>
</dbReference>
<comment type="similarity">
    <text evidence="2 7">Belongs to the LDH/MDH superfamily. LDH family.</text>
</comment>
<dbReference type="GO" id="GO:0006096">
    <property type="term" value="P:glycolytic process"/>
    <property type="evidence" value="ECO:0007669"/>
    <property type="project" value="UniProtKB-UniRule"/>
</dbReference>
<dbReference type="AlphaFoldDB" id="W7DH00"/>
<dbReference type="InterPro" id="IPR018177">
    <property type="entry name" value="L-lactate_DH_AS"/>
</dbReference>
<dbReference type="NCBIfam" id="NF000824">
    <property type="entry name" value="PRK00066.1"/>
    <property type="match status" value="1"/>
</dbReference>
<feature type="domain" description="Lactate/malate dehydrogenase C-terminal" evidence="11">
    <location>
        <begin position="146"/>
        <end position="308"/>
    </location>
</feature>
<comment type="caution">
    <text evidence="12">The sequence shown here is derived from an EMBL/GenBank/DDBJ whole genome shotgun (WGS) entry which is preliminary data.</text>
</comment>
<dbReference type="InterPro" id="IPR022383">
    <property type="entry name" value="Lactate/malate_DH_C"/>
</dbReference>
<dbReference type="PRINTS" id="PR00086">
    <property type="entry name" value="LLDHDRGNASE"/>
</dbReference>
<comment type="function">
    <text evidence="7">Catalyzes the conversion of lactate to pyruvate.</text>
</comment>
<dbReference type="SUPFAM" id="SSF56327">
    <property type="entry name" value="LDH C-terminal domain-like"/>
    <property type="match status" value="1"/>
</dbReference>
<keyword evidence="4 7" id="KW-0560">Oxidoreductase</keyword>
<evidence type="ECO:0000256" key="6">
    <source>
        <dbReference type="ARBA" id="ARBA00049258"/>
    </source>
</evidence>
<dbReference type="Gene3D" id="3.90.110.10">
    <property type="entry name" value="Lactate dehydrogenase/glycoside hydrolase, family 4, C-terminal"/>
    <property type="match status" value="1"/>
</dbReference>
<evidence type="ECO:0000256" key="8">
    <source>
        <dbReference type="PIRSR" id="PIRSR000102-1"/>
    </source>
</evidence>
<comment type="subunit">
    <text evidence="7">Homotetramer.</text>
</comment>
<comment type="pathway">
    <text evidence="1 7">Fermentation; pyruvate fermentation to lactate; (S)-lactate from pyruvate: step 1/1.</text>
</comment>
<keyword evidence="7" id="KW-0963">Cytoplasm</keyword>
<dbReference type="EC" id="1.1.1.27" evidence="3 7"/>
<proteinExistence type="inferred from homology"/>
<dbReference type="SUPFAM" id="SSF51735">
    <property type="entry name" value="NAD(P)-binding Rossmann-fold domains"/>
    <property type="match status" value="1"/>
</dbReference>
<dbReference type="EMBL" id="AODM01000057">
    <property type="protein sequence ID" value="EUJ48847.1"/>
    <property type="molecule type" value="Genomic_DNA"/>
</dbReference>
<dbReference type="GO" id="GO:0005737">
    <property type="term" value="C:cytoplasm"/>
    <property type="evidence" value="ECO:0007669"/>
    <property type="project" value="UniProtKB-SubCell"/>
</dbReference>
<evidence type="ECO:0000256" key="4">
    <source>
        <dbReference type="ARBA" id="ARBA00023002"/>
    </source>
</evidence>
<feature type="domain" description="Lactate/malate dehydrogenase N-terminal" evidence="10">
    <location>
        <begin position="6"/>
        <end position="143"/>
    </location>
</feature>
<name>W7DH00_9LIST</name>
<dbReference type="PROSITE" id="PS00064">
    <property type="entry name" value="L_LDH"/>
    <property type="match status" value="1"/>
</dbReference>
<feature type="binding site" evidence="7">
    <location>
        <begin position="121"/>
        <end position="124"/>
    </location>
    <ligand>
        <name>substrate</name>
    </ligand>
</feature>
<reference evidence="12 13" key="1">
    <citation type="submission" date="2012-12" db="EMBL/GenBank/DDBJ databases">
        <title>Novel taxa of Listeriaceae from agricultural environments in the United States.</title>
        <authorList>
            <person name="den Bakker H.C."/>
            <person name="Allred A."/>
            <person name="Warchocki S."/>
            <person name="Wright E.M."/>
            <person name="Burrell A."/>
            <person name="Nightingale K.K."/>
            <person name="Kephart D."/>
            <person name="Wiedmann M."/>
        </authorList>
    </citation>
    <scope>NUCLEOTIDE SEQUENCE [LARGE SCALE GENOMIC DNA]</scope>
    <source>
        <strain evidence="12 13">FSL S10-1203</strain>
    </source>
</reference>
<feature type="binding site" evidence="7">
    <location>
        <position position="227"/>
    </location>
    <ligand>
        <name>substrate</name>
    </ligand>
</feature>
<feature type="binding site" evidence="7">
    <location>
        <position position="15"/>
    </location>
    <ligand>
        <name>NAD(+)</name>
        <dbReference type="ChEBI" id="CHEBI:57540"/>
    </ligand>
</feature>
<dbReference type="GO" id="GO:0004459">
    <property type="term" value="F:L-lactate dehydrogenase (NAD+) activity"/>
    <property type="evidence" value="ECO:0007669"/>
    <property type="project" value="UniProtKB-UniRule"/>
</dbReference>
<organism evidence="12 13">
    <name type="scientific">Listeria fleischmannii FSL S10-1203</name>
    <dbReference type="NCBI Taxonomy" id="1265822"/>
    <lineage>
        <taxon>Bacteria</taxon>
        <taxon>Bacillati</taxon>
        <taxon>Bacillota</taxon>
        <taxon>Bacilli</taxon>
        <taxon>Bacillales</taxon>
        <taxon>Listeriaceae</taxon>
        <taxon>Listeria</taxon>
    </lineage>
</organism>
<comment type="subcellular location">
    <subcellularLocation>
        <location evidence="7">Cytoplasm</location>
    </subcellularLocation>
</comment>
<dbReference type="HAMAP" id="MF_00488">
    <property type="entry name" value="Lactate_dehydrog"/>
    <property type="match status" value="1"/>
</dbReference>
<dbReference type="InterPro" id="IPR001236">
    <property type="entry name" value="Lactate/malate_DH_N"/>
</dbReference>
<dbReference type="InterPro" id="IPR001557">
    <property type="entry name" value="L-lactate/malate_DH"/>
</dbReference>
<evidence type="ECO:0000256" key="3">
    <source>
        <dbReference type="ARBA" id="ARBA00012967"/>
    </source>
</evidence>
<keyword evidence="7" id="KW-0597">Phosphoprotein</keyword>
<feature type="binding site" evidence="7">
    <location>
        <begin position="119"/>
        <end position="121"/>
    </location>
    <ligand>
        <name>NAD(+)</name>
        <dbReference type="ChEBI" id="CHEBI:57540"/>
    </ligand>
</feature>
<dbReference type="NCBIfam" id="TIGR01771">
    <property type="entry name" value="L-LDH-NAD"/>
    <property type="match status" value="1"/>
</dbReference>
<feature type="binding site" evidence="7">
    <location>
        <position position="169"/>
    </location>
    <ligand>
        <name>beta-D-fructose 1,6-bisphosphate</name>
        <dbReference type="ChEBI" id="CHEBI:32966"/>
        <note>allosteric activator</note>
    </ligand>
</feature>
<comment type="activity regulation">
    <text evidence="7">Allosterically activated by fructose 1,6-bisphosphate (FBP).</text>
</comment>
<keyword evidence="5 7" id="KW-0520">NAD</keyword>
<sequence length="321" mass="35194">MKDHQKIILVGDGAVGSSYAFACVNLNIGQEFGIIDIDKDRTIGDAIDLSHAVPFSAPKKIYSANYSDCHDADLVVVTAGTAQKPGETRLDLVNRNIKIMKGIVDEVMASGFDGIFLIASNPVDILTYATWKFSGLPKERVIGSGTSLDTARFRMSIADYLKVDARNVHGYILGEHGDTEFPAWSHTTVGGLPITEWITENEQGAMDTIFVSVRDAAYEIINKKGATFYGIAAALARISKAILNNENAILPLSVYLDGHYGLNDIYIGAPAVVNRQGVRHIVEMKLNEEETKQMKNSAETLKKSFKRCNERNLKKQPSHTS</sequence>
<feature type="binding site" evidence="7">
    <location>
        <position position="154"/>
    </location>
    <ligand>
        <name>beta-D-fructose 1,6-bisphosphate</name>
        <dbReference type="ChEBI" id="CHEBI:32966"/>
        <note>allosteric activator</note>
    </ligand>
</feature>
<dbReference type="InterPro" id="IPR011304">
    <property type="entry name" value="L-lactate_DH"/>
</dbReference>
<evidence type="ECO:0000256" key="7">
    <source>
        <dbReference type="HAMAP-Rule" id="MF_00488"/>
    </source>
</evidence>
<feature type="modified residue" description="Phosphotyrosine" evidence="7">
    <location>
        <position position="218"/>
    </location>
</feature>
<dbReference type="PIRSF" id="PIRSF000102">
    <property type="entry name" value="Lac_mal_DH"/>
    <property type="match status" value="1"/>
</dbReference>
<protein>
    <recommendedName>
        <fullName evidence="3 7">L-lactate dehydrogenase</fullName>
        <shortName evidence="7">L-LDH</shortName>
        <ecNumber evidence="3 7">1.1.1.27</ecNumber>
    </recommendedName>
</protein>
<keyword evidence="7" id="KW-0021">Allosteric enzyme</keyword>
<dbReference type="Proteomes" id="UP000019241">
    <property type="component" value="Unassembled WGS sequence"/>
</dbReference>
<evidence type="ECO:0000259" key="10">
    <source>
        <dbReference type="Pfam" id="PF00056"/>
    </source>
</evidence>
<comment type="caution">
    <text evidence="7">Lacks conserved residue(s) required for the propagation of feature annotation.</text>
</comment>
<evidence type="ECO:0000256" key="5">
    <source>
        <dbReference type="ARBA" id="ARBA00023027"/>
    </source>
</evidence>
<evidence type="ECO:0000256" key="2">
    <source>
        <dbReference type="ARBA" id="ARBA00006054"/>
    </source>
</evidence>
<dbReference type="NCBIfam" id="NF004863">
    <property type="entry name" value="PRK06223.1"/>
    <property type="match status" value="1"/>
</dbReference>
<dbReference type="CDD" id="cd05291">
    <property type="entry name" value="HicDH_like"/>
    <property type="match status" value="1"/>
</dbReference>
<dbReference type="PATRIC" id="fig|1265822.4.peg.3356"/>
<dbReference type="Pfam" id="PF00056">
    <property type="entry name" value="Ldh_1_N"/>
    <property type="match status" value="1"/>
</dbReference>
<feature type="binding site" evidence="7">
    <location>
        <begin position="149"/>
        <end position="152"/>
    </location>
    <ligand>
        <name>substrate</name>
    </ligand>
</feature>
<dbReference type="PANTHER" id="PTHR43128:SF16">
    <property type="entry name" value="L-LACTATE DEHYDROGENASE"/>
    <property type="match status" value="1"/>
</dbReference>
<dbReference type="FunFam" id="3.40.50.720:FF:000018">
    <property type="entry name" value="Malate dehydrogenase"/>
    <property type="match status" value="1"/>
</dbReference>
<feature type="binding site" evidence="7">
    <location>
        <position position="41"/>
    </location>
    <ligand>
        <name>NAD(+)</name>
        <dbReference type="ChEBI" id="CHEBI:57540"/>
    </ligand>
</feature>
<feature type="active site" description="Proton acceptor" evidence="7 8">
    <location>
        <position position="176"/>
    </location>
</feature>
<feature type="binding site" evidence="9">
    <location>
        <begin position="11"/>
        <end position="16"/>
    </location>
    <ligand>
        <name>NAD(+)</name>
        <dbReference type="ChEBI" id="CHEBI:57540"/>
    </ligand>
</feature>
<feature type="binding site" evidence="7">
    <location>
        <position position="89"/>
    </location>
    <ligand>
        <name>substrate</name>
    </ligand>
</feature>
<evidence type="ECO:0000256" key="9">
    <source>
        <dbReference type="PIRSR" id="PIRSR000102-3"/>
    </source>
</evidence>
<dbReference type="Pfam" id="PF02866">
    <property type="entry name" value="Ldh_1_C"/>
    <property type="match status" value="1"/>
</dbReference>
<feature type="binding site" evidence="7">
    <location>
        <position position="83"/>
    </location>
    <ligand>
        <name>substrate</name>
    </ligand>
</feature>
<accession>W7DH00</accession>
<dbReference type="InterPro" id="IPR015955">
    <property type="entry name" value="Lactate_DH/Glyco_Ohase_4_C"/>
</dbReference>
<evidence type="ECO:0000256" key="1">
    <source>
        <dbReference type="ARBA" id="ARBA00004843"/>
    </source>
</evidence>
<feature type="binding site" evidence="7">
    <location>
        <position position="144"/>
    </location>
    <ligand>
        <name>NAD(+)</name>
        <dbReference type="ChEBI" id="CHEBI:57540"/>
    </ligand>
</feature>
<evidence type="ECO:0000259" key="11">
    <source>
        <dbReference type="Pfam" id="PF02866"/>
    </source>
</evidence>
<feature type="binding site" evidence="9">
    <location>
        <position position="96"/>
    </location>
    <ligand>
        <name>NAD(+)</name>
        <dbReference type="ChEBI" id="CHEBI:57540"/>
    </ligand>
</feature>
<feature type="binding site" evidence="7 9">
    <location>
        <position position="36"/>
    </location>
    <ligand>
        <name>NAD(+)</name>
        <dbReference type="ChEBI" id="CHEBI:57540"/>
    </ligand>
</feature>
<evidence type="ECO:0000313" key="12">
    <source>
        <dbReference type="EMBL" id="EUJ48847.1"/>
    </source>
</evidence>
<dbReference type="InterPro" id="IPR036291">
    <property type="entry name" value="NAD(P)-bd_dom_sf"/>
</dbReference>
<feature type="binding site" evidence="7">
    <location>
        <position position="66"/>
    </location>
    <ligand>
        <name>NAD(+)</name>
        <dbReference type="ChEBI" id="CHEBI:57540"/>
    </ligand>
</feature>
<comment type="catalytic activity">
    <reaction evidence="6 7">
        <text>(S)-lactate + NAD(+) = pyruvate + NADH + H(+)</text>
        <dbReference type="Rhea" id="RHEA:23444"/>
        <dbReference type="ChEBI" id="CHEBI:15361"/>
        <dbReference type="ChEBI" id="CHEBI:15378"/>
        <dbReference type="ChEBI" id="CHEBI:16651"/>
        <dbReference type="ChEBI" id="CHEBI:57540"/>
        <dbReference type="ChEBI" id="CHEBI:57945"/>
        <dbReference type="EC" id="1.1.1.27"/>
    </reaction>
</comment>
<dbReference type="UniPathway" id="UPA00554">
    <property type="reaction ID" value="UER00611"/>
</dbReference>